<evidence type="ECO:0000313" key="2">
    <source>
        <dbReference type="Proteomes" id="UP000191901"/>
    </source>
</evidence>
<reference evidence="1 2" key="1">
    <citation type="journal article" date="2016" name="Biochim. Biophys. Acta">
        <title>Characterization of red-shifted phycobilisomes isolated from the chlorophyll f-containing cyanobacterium Halomicronema hongdechloris.</title>
        <authorList>
            <person name="Li Y."/>
            <person name="Lin Y."/>
            <person name="Garvey C.J."/>
            <person name="Birch D."/>
            <person name="Corkery R.W."/>
            <person name="Loughlin P.C."/>
            <person name="Scheer H."/>
            <person name="Willows R.D."/>
            <person name="Chen M."/>
        </authorList>
    </citation>
    <scope>NUCLEOTIDE SEQUENCE [LARGE SCALE GENOMIC DNA]</scope>
    <source>
        <strain evidence="1 2">C2206</strain>
    </source>
</reference>
<dbReference type="KEGG" id="hhg:XM38_025340"/>
<name>A0A1Z3HMQ3_9CYAN</name>
<dbReference type="Proteomes" id="UP000191901">
    <property type="component" value="Chromosome"/>
</dbReference>
<organism evidence="1 2">
    <name type="scientific">Halomicronema hongdechloris C2206</name>
    <dbReference type="NCBI Taxonomy" id="1641165"/>
    <lineage>
        <taxon>Bacteria</taxon>
        <taxon>Bacillati</taxon>
        <taxon>Cyanobacteriota</taxon>
        <taxon>Cyanophyceae</taxon>
        <taxon>Nodosilineales</taxon>
        <taxon>Nodosilineaceae</taxon>
        <taxon>Halomicronema</taxon>
    </lineage>
</organism>
<evidence type="ECO:0000313" key="1">
    <source>
        <dbReference type="EMBL" id="ASC71582.1"/>
    </source>
</evidence>
<keyword evidence="2" id="KW-1185">Reference proteome</keyword>
<dbReference type="AlphaFoldDB" id="A0A1Z3HMQ3"/>
<accession>A0A1Z3HMQ3</accession>
<sequence length="94" mass="10651">MLLADYALCARAEADALDSRRRGNDDHEVFLDSQFTPKKSLVVPGKRSATRIQKSVLLWLDNSSQLSYSWNLKPLFPFRPRRRTESGDGGGRGR</sequence>
<protein>
    <submittedName>
        <fullName evidence="1">Uncharacterized protein</fullName>
    </submittedName>
</protein>
<dbReference type="EMBL" id="CP021983">
    <property type="protein sequence ID" value="ASC71582.1"/>
    <property type="molecule type" value="Genomic_DNA"/>
</dbReference>
<gene>
    <name evidence="1" type="ORF">XM38_025340</name>
</gene>
<proteinExistence type="predicted"/>